<keyword evidence="4" id="KW-0255">Endonuclease</keyword>
<dbReference type="InterPro" id="IPR036397">
    <property type="entry name" value="RNaseH_sf"/>
</dbReference>
<protein>
    <recommendedName>
        <fullName evidence="7">RNase H type-1 domain-containing protein</fullName>
    </recommendedName>
</protein>
<name>A0AAV3QLD6_LITER</name>
<feature type="domain" description="RNase H type-1" evidence="7">
    <location>
        <begin position="193"/>
        <end position="241"/>
    </location>
</feature>
<organism evidence="8 9">
    <name type="scientific">Lithospermum erythrorhizon</name>
    <name type="common">Purple gromwell</name>
    <name type="synonym">Lithospermum officinale var. erythrorhizon</name>
    <dbReference type="NCBI Taxonomy" id="34254"/>
    <lineage>
        <taxon>Eukaryota</taxon>
        <taxon>Viridiplantae</taxon>
        <taxon>Streptophyta</taxon>
        <taxon>Embryophyta</taxon>
        <taxon>Tracheophyta</taxon>
        <taxon>Spermatophyta</taxon>
        <taxon>Magnoliopsida</taxon>
        <taxon>eudicotyledons</taxon>
        <taxon>Gunneridae</taxon>
        <taxon>Pentapetalae</taxon>
        <taxon>asterids</taxon>
        <taxon>lamiids</taxon>
        <taxon>Boraginales</taxon>
        <taxon>Boraginaceae</taxon>
        <taxon>Boraginoideae</taxon>
        <taxon>Lithospermeae</taxon>
        <taxon>Lithospermum</taxon>
    </lineage>
</organism>
<evidence type="ECO:0000256" key="5">
    <source>
        <dbReference type="ARBA" id="ARBA00022801"/>
    </source>
</evidence>
<evidence type="ECO:0000313" key="8">
    <source>
        <dbReference type="EMBL" id="GAA0163948.1"/>
    </source>
</evidence>
<dbReference type="SUPFAM" id="SSF53098">
    <property type="entry name" value="Ribonuclease H-like"/>
    <property type="match status" value="1"/>
</dbReference>
<dbReference type="GO" id="GO:0004523">
    <property type="term" value="F:RNA-DNA hybrid ribonuclease activity"/>
    <property type="evidence" value="ECO:0007669"/>
    <property type="project" value="InterPro"/>
</dbReference>
<dbReference type="InterPro" id="IPR041373">
    <property type="entry name" value="RT_RNaseH"/>
</dbReference>
<keyword evidence="6" id="KW-0695">RNA-directed DNA polymerase</keyword>
<dbReference type="Proteomes" id="UP001454036">
    <property type="component" value="Unassembled WGS sequence"/>
</dbReference>
<dbReference type="InterPro" id="IPR012337">
    <property type="entry name" value="RNaseH-like_sf"/>
</dbReference>
<evidence type="ECO:0000313" key="9">
    <source>
        <dbReference type="Proteomes" id="UP001454036"/>
    </source>
</evidence>
<dbReference type="GO" id="GO:0003676">
    <property type="term" value="F:nucleic acid binding"/>
    <property type="evidence" value="ECO:0007669"/>
    <property type="project" value="InterPro"/>
</dbReference>
<evidence type="ECO:0000259" key="7">
    <source>
        <dbReference type="PROSITE" id="PS50879"/>
    </source>
</evidence>
<dbReference type="Pfam" id="PF17917">
    <property type="entry name" value="RT_RNaseH"/>
    <property type="match status" value="1"/>
</dbReference>
<evidence type="ECO:0000256" key="6">
    <source>
        <dbReference type="ARBA" id="ARBA00022918"/>
    </source>
</evidence>
<dbReference type="Gene3D" id="3.30.70.270">
    <property type="match status" value="1"/>
</dbReference>
<dbReference type="PANTHER" id="PTHR48475">
    <property type="entry name" value="RIBONUCLEASE H"/>
    <property type="match status" value="1"/>
</dbReference>
<proteinExistence type="predicted"/>
<dbReference type="PROSITE" id="PS50879">
    <property type="entry name" value="RNASE_H_1"/>
    <property type="match status" value="1"/>
</dbReference>
<keyword evidence="1" id="KW-0808">Transferase</keyword>
<dbReference type="Gene3D" id="3.30.420.10">
    <property type="entry name" value="Ribonuclease H-like superfamily/Ribonuclease H"/>
    <property type="match status" value="1"/>
</dbReference>
<comment type="caution">
    <text evidence="8">The sequence shown here is derived from an EMBL/GenBank/DDBJ whole genome shotgun (WGS) entry which is preliminary data.</text>
</comment>
<dbReference type="PANTHER" id="PTHR48475:SF2">
    <property type="entry name" value="RIBONUCLEASE H"/>
    <property type="match status" value="1"/>
</dbReference>
<keyword evidence="5" id="KW-0378">Hydrolase</keyword>
<keyword evidence="2" id="KW-0548">Nucleotidyltransferase</keyword>
<evidence type="ECO:0000256" key="2">
    <source>
        <dbReference type="ARBA" id="ARBA00022695"/>
    </source>
</evidence>
<dbReference type="GO" id="GO:0003964">
    <property type="term" value="F:RNA-directed DNA polymerase activity"/>
    <property type="evidence" value="ECO:0007669"/>
    <property type="project" value="UniProtKB-KW"/>
</dbReference>
<evidence type="ECO:0000256" key="1">
    <source>
        <dbReference type="ARBA" id="ARBA00022679"/>
    </source>
</evidence>
<keyword evidence="3" id="KW-0540">Nuclease</keyword>
<sequence length="241" mass="27162">MCTDFTNLNKACPTDYFPFLCLGILVDRSAGYEVFNFLDASRGVSQDIDSTRRKIRTSAVLSHIKKSGEHRACKRGGENPEAHILCKPRSPWPEGNYPLIDKFLLALVTSTRKLKDYFENHPIAVVMEQPLKRILANPAQTGRLTKWAIELSVFEITFIPKTGIKAQALADFAIECTARDLPEDWEYVPTLPERPLWTLYVDGASNPKGAGVGILIQGPEESFFEYALRFLFQATNNEAEY</sequence>
<evidence type="ECO:0000256" key="4">
    <source>
        <dbReference type="ARBA" id="ARBA00022759"/>
    </source>
</evidence>
<accession>A0AAV3QLD6</accession>
<dbReference type="AlphaFoldDB" id="A0AAV3QLD6"/>
<dbReference type="EMBL" id="BAABME010004900">
    <property type="protein sequence ID" value="GAA0163948.1"/>
    <property type="molecule type" value="Genomic_DNA"/>
</dbReference>
<reference evidence="8 9" key="1">
    <citation type="submission" date="2024-01" db="EMBL/GenBank/DDBJ databases">
        <title>The complete chloroplast genome sequence of Lithospermum erythrorhizon: insights into the phylogenetic relationship among Boraginaceae species and the maternal lineages of purple gromwells.</title>
        <authorList>
            <person name="Okada T."/>
            <person name="Watanabe K."/>
        </authorList>
    </citation>
    <scope>NUCLEOTIDE SEQUENCE [LARGE SCALE GENOMIC DNA]</scope>
</reference>
<evidence type="ECO:0000256" key="3">
    <source>
        <dbReference type="ARBA" id="ARBA00022722"/>
    </source>
</evidence>
<keyword evidence="9" id="KW-1185">Reference proteome</keyword>
<dbReference type="InterPro" id="IPR043128">
    <property type="entry name" value="Rev_trsase/Diguanyl_cyclase"/>
</dbReference>
<dbReference type="InterPro" id="IPR002156">
    <property type="entry name" value="RNaseH_domain"/>
</dbReference>
<gene>
    <name evidence="8" type="ORF">LIER_19697</name>
</gene>